<dbReference type="EMBL" id="FXYH01000002">
    <property type="protein sequence ID" value="SMX35499.1"/>
    <property type="molecule type" value="Genomic_DNA"/>
</dbReference>
<dbReference type="Proteomes" id="UP000220836">
    <property type="component" value="Unassembled WGS sequence"/>
</dbReference>
<reference evidence="1 2" key="1">
    <citation type="submission" date="2017-05" db="EMBL/GenBank/DDBJ databases">
        <authorList>
            <person name="Song R."/>
            <person name="Chenine A.L."/>
            <person name="Ruprecht R.M."/>
        </authorList>
    </citation>
    <scope>NUCLEOTIDE SEQUENCE [LARGE SCALE GENOMIC DNA]</scope>
    <source>
        <strain evidence="1 2">CECT 8663</strain>
    </source>
</reference>
<evidence type="ECO:0000313" key="2">
    <source>
        <dbReference type="Proteomes" id="UP000220836"/>
    </source>
</evidence>
<proteinExistence type="predicted"/>
<sequence>MHMSLIQGGIFSQDAAIYCTAQWTKLASTADAHPAGQGTIGEDANMPVGSLGFVLSDVPLVGDVVMASHRLDMPANASQVLVRLDEVCFPVGAVAHRHTHCGPGIRHLVRGSLRIEADDHTQVMQAGDSWFEAAQSPVRAVAMQRQGVTSFVRCMVLPVDWQGKSTFALMDAKDGQLPRLQVTHRHIDHILQLDAG</sequence>
<name>A0A238JXX3_9RHOB</name>
<gene>
    <name evidence="1" type="ORF">PEV8663_00487</name>
</gene>
<dbReference type="SUPFAM" id="SSF51182">
    <property type="entry name" value="RmlC-like cupins"/>
    <property type="match status" value="1"/>
</dbReference>
<keyword evidence="2" id="KW-1185">Reference proteome</keyword>
<evidence type="ECO:0000313" key="1">
    <source>
        <dbReference type="EMBL" id="SMX35499.1"/>
    </source>
</evidence>
<evidence type="ECO:0008006" key="3">
    <source>
        <dbReference type="Google" id="ProtNLM"/>
    </source>
</evidence>
<dbReference type="AlphaFoldDB" id="A0A238JXX3"/>
<dbReference type="InterPro" id="IPR014710">
    <property type="entry name" value="RmlC-like_jellyroll"/>
</dbReference>
<protein>
    <recommendedName>
        <fullName evidence="3">Cupin domain protein</fullName>
    </recommendedName>
</protein>
<dbReference type="Gene3D" id="2.60.120.10">
    <property type="entry name" value="Jelly Rolls"/>
    <property type="match status" value="1"/>
</dbReference>
<organism evidence="1 2">
    <name type="scientific">Pelagimonas varians</name>
    <dbReference type="NCBI Taxonomy" id="696760"/>
    <lineage>
        <taxon>Bacteria</taxon>
        <taxon>Pseudomonadati</taxon>
        <taxon>Pseudomonadota</taxon>
        <taxon>Alphaproteobacteria</taxon>
        <taxon>Rhodobacterales</taxon>
        <taxon>Roseobacteraceae</taxon>
        <taxon>Pelagimonas</taxon>
    </lineage>
</organism>
<dbReference type="InterPro" id="IPR011051">
    <property type="entry name" value="RmlC_Cupin_sf"/>
</dbReference>
<accession>A0A238JXX3</accession>